<organism evidence="3 4">
    <name type="scientific">Methylomonas methanica (strain DSM 25384 / MC09)</name>
    <dbReference type="NCBI Taxonomy" id="857087"/>
    <lineage>
        <taxon>Bacteria</taxon>
        <taxon>Pseudomonadati</taxon>
        <taxon>Pseudomonadota</taxon>
        <taxon>Gammaproteobacteria</taxon>
        <taxon>Methylococcales</taxon>
        <taxon>Methylococcaceae</taxon>
        <taxon>Methylomonas</taxon>
    </lineage>
</organism>
<reference evidence="3 4" key="1">
    <citation type="journal article" date="2011" name="J. Bacteriol.">
        <title>Complete Genome Sequence of the Aerobic Marine Methanotroph Methylomonas methanica MC09.</title>
        <authorList>
            <person name="Boden R."/>
            <person name="Cunliffe M."/>
            <person name="Scanlan J."/>
            <person name="Moussard H."/>
            <person name="Kits K.D."/>
            <person name="Klotz M.G."/>
            <person name="Jetten M.S."/>
            <person name="Vuilleumier S."/>
            <person name="Han J."/>
            <person name="Peters L."/>
            <person name="Mikhailova N."/>
            <person name="Teshima H."/>
            <person name="Tapia R."/>
            <person name="Kyrpides N."/>
            <person name="Ivanova N."/>
            <person name="Pagani I."/>
            <person name="Cheng J.F."/>
            <person name="Goodwin L."/>
            <person name="Han C."/>
            <person name="Hauser L."/>
            <person name="Land M.L."/>
            <person name="Lapidus A."/>
            <person name="Lucas S."/>
            <person name="Pitluck S."/>
            <person name="Woyke T."/>
            <person name="Stein L."/>
            <person name="Murrell J.C."/>
        </authorList>
    </citation>
    <scope>NUCLEOTIDE SEQUENCE [LARGE SCALE GENOMIC DNA]</scope>
    <source>
        <strain evidence="3 4">MC09</strain>
    </source>
</reference>
<reference evidence="4" key="3">
    <citation type="submission" date="2011-05" db="EMBL/GenBank/DDBJ databases">
        <title>Complete sequence of Methylomonas methanica MC09.</title>
        <authorList>
            <consortium name="US DOE Joint Genome Institute"/>
            <person name="Lucas S."/>
            <person name="Han J."/>
            <person name="Lapidus A."/>
            <person name="Cheng J.-F."/>
            <person name="Goodwin L."/>
            <person name="Pitluck S."/>
            <person name="Peters L."/>
            <person name="Mikhailova N."/>
            <person name="Teshima H."/>
            <person name="Han C."/>
            <person name="Tapia R."/>
            <person name="Land M."/>
            <person name="Hauser L."/>
            <person name="Kyrpides N."/>
            <person name="Ivanova N."/>
            <person name="Pagani I."/>
            <person name="Stein L."/>
            <person name="Woyke T."/>
        </authorList>
    </citation>
    <scope>NUCLEOTIDE SEQUENCE [LARGE SCALE GENOMIC DNA]</scope>
    <source>
        <strain evidence="4">MC09</strain>
    </source>
</reference>
<protein>
    <submittedName>
        <fullName evidence="3">Uncharacterized protein</fullName>
    </submittedName>
</protein>
<dbReference type="HOGENOM" id="CLU_945974_0_0_6"/>
<name>G0A4G4_METMM</name>
<dbReference type="OrthoDB" id="5573271at2"/>
<feature type="compositionally biased region" description="Basic and acidic residues" evidence="1">
    <location>
        <begin position="73"/>
        <end position="87"/>
    </location>
</feature>
<keyword evidence="2" id="KW-0812">Transmembrane</keyword>
<evidence type="ECO:0000256" key="1">
    <source>
        <dbReference type="SAM" id="MobiDB-lite"/>
    </source>
</evidence>
<dbReference type="RefSeq" id="WP_013819782.1">
    <property type="nucleotide sequence ID" value="NC_015572.1"/>
</dbReference>
<feature type="region of interest" description="Disordered" evidence="1">
    <location>
        <begin position="42"/>
        <end position="94"/>
    </location>
</feature>
<proteinExistence type="predicted"/>
<feature type="transmembrane region" description="Helical" evidence="2">
    <location>
        <begin position="264"/>
        <end position="284"/>
    </location>
</feature>
<keyword evidence="2" id="KW-0472">Membrane</keyword>
<evidence type="ECO:0000256" key="2">
    <source>
        <dbReference type="SAM" id="Phobius"/>
    </source>
</evidence>
<evidence type="ECO:0000313" key="4">
    <source>
        <dbReference type="Proteomes" id="UP000008888"/>
    </source>
</evidence>
<gene>
    <name evidence="3" type="ordered locus">Metme_3180</name>
</gene>
<reference key="2">
    <citation type="submission" date="2011-05" db="EMBL/GenBank/DDBJ databases">
        <title>Complete genome sequence of the aerobic marine methanotroph Methylomonas methanica MC09.</title>
        <authorList>
            <person name="Boden R."/>
            <person name="Cunliffe M."/>
            <person name="Scanlan J."/>
            <person name="Moussard H."/>
            <person name="Kits K.D."/>
            <person name="Klotz M."/>
            <person name="Jetten M."/>
            <person name="Vuilleumier S."/>
            <person name="Han J."/>
            <person name="Peters L."/>
            <person name="Mikhailova N."/>
            <person name="Teshima H."/>
            <person name="Tapia R."/>
            <person name="Kyrpides N."/>
            <person name="Ivanova N."/>
            <person name="Pagani I."/>
            <person name="Cheng J.-F."/>
            <person name="Goodwin L."/>
            <person name="Han C."/>
            <person name="Hauser L."/>
            <person name="Land M."/>
            <person name="Lapidus A."/>
            <person name="Lucas S."/>
            <person name="Pitluck S."/>
            <person name="Woyke T."/>
            <person name="Stein L.Y."/>
            <person name="Murrell C."/>
        </authorList>
    </citation>
    <scope>NUCLEOTIDE SEQUENCE</scope>
    <source>
        <strain>MC09</strain>
    </source>
</reference>
<keyword evidence="2" id="KW-1133">Transmembrane helix</keyword>
<dbReference type="Proteomes" id="UP000008888">
    <property type="component" value="Chromosome"/>
</dbReference>
<dbReference type="KEGG" id="mmt:Metme_3180"/>
<dbReference type="STRING" id="857087.Metme_3180"/>
<keyword evidence="4" id="KW-1185">Reference proteome</keyword>
<accession>G0A4G4</accession>
<evidence type="ECO:0000313" key="3">
    <source>
        <dbReference type="EMBL" id="AEG01555.1"/>
    </source>
</evidence>
<dbReference type="EMBL" id="CP002738">
    <property type="protein sequence ID" value="AEG01555.1"/>
    <property type="molecule type" value="Genomic_DNA"/>
</dbReference>
<dbReference type="AlphaFoldDB" id="G0A4G4"/>
<sequence>MNYYFGLILLIACISLSWADDFRLSFSQEIINAADRQPYDLDGLSLPIPQKPDEQGTVTPRHEKLNPPQASAPEKDAKSEEVSEPRPRPRSRVLSVRSKSFESVNNFLPIQTVQANQLLERQTFAGAHLGNASGHIDGQNLMAIDPLDQFHDEMRLMLGEDIYAEMVWTYLDAKQLDNWIYTTVNQSGLFAQDSLIVGLNDQLMASLTSLGFVGSDGRNLSIDESSKRHSQQPNRVDDTEKIVNDALMKAEFERNSAFFGVLKYLTLINFLYLMGFIVILVYVVKLFKFLVRQQ</sequence>